<organism evidence="6 7">
    <name type="scientific">Microbacterium helvum</name>
    <dbReference type="NCBI Taxonomy" id="2773713"/>
    <lineage>
        <taxon>Bacteria</taxon>
        <taxon>Bacillati</taxon>
        <taxon>Actinomycetota</taxon>
        <taxon>Actinomycetes</taxon>
        <taxon>Micrococcales</taxon>
        <taxon>Microbacteriaceae</taxon>
        <taxon>Microbacterium</taxon>
    </lineage>
</organism>
<name>A0ABR8NPE2_9MICO</name>
<feature type="domain" description="HTH tetR-type" evidence="5">
    <location>
        <begin position="1"/>
        <end position="46"/>
    </location>
</feature>
<feature type="DNA-binding region" description="H-T-H motif" evidence="4">
    <location>
        <begin position="9"/>
        <end position="28"/>
    </location>
</feature>
<dbReference type="EMBL" id="JACXZS010000007">
    <property type="protein sequence ID" value="MBD3942515.1"/>
    <property type="molecule type" value="Genomic_DNA"/>
</dbReference>
<dbReference type="Proteomes" id="UP000598426">
    <property type="component" value="Unassembled WGS sequence"/>
</dbReference>
<accession>A0ABR8NPE2</accession>
<keyword evidence="3" id="KW-0804">Transcription</keyword>
<keyword evidence="2 4" id="KW-0238">DNA-binding</keyword>
<evidence type="ECO:0000313" key="7">
    <source>
        <dbReference type="Proteomes" id="UP000598426"/>
    </source>
</evidence>
<dbReference type="PANTHER" id="PTHR30055">
    <property type="entry name" value="HTH-TYPE TRANSCRIPTIONAL REGULATOR RUTR"/>
    <property type="match status" value="1"/>
</dbReference>
<dbReference type="Gene3D" id="1.10.357.10">
    <property type="entry name" value="Tetracycline Repressor, domain 2"/>
    <property type="match status" value="1"/>
</dbReference>
<sequence length="165" mass="17552">MLAADPEASLAEIARAAGVGRITLYGHFDSRAALLGEVAERAIGQTEQELARVDVSGDPREALGALLQATWHLTHRFGALVVATAQVLSAEQVRRAHDEPAARVRRLLERGRAAGEFRRDVPIAWQLSVTQAVLHGASTAVHQGEITADEAPRLVSETVLAALAA</sequence>
<comment type="caution">
    <text evidence="6">The sequence shown here is derived from an EMBL/GenBank/DDBJ whole genome shotgun (WGS) entry which is preliminary data.</text>
</comment>
<evidence type="ECO:0000256" key="3">
    <source>
        <dbReference type="ARBA" id="ARBA00023163"/>
    </source>
</evidence>
<dbReference type="SUPFAM" id="SSF48498">
    <property type="entry name" value="Tetracyclin repressor-like, C-terminal domain"/>
    <property type="match status" value="1"/>
</dbReference>
<keyword evidence="7" id="KW-1185">Reference proteome</keyword>
<dbReference type="InterPro" id="IPR001647">
    <property type="entry name" value="HTH_TetR"/>
</dbReference>
<dbReference type="PANTHER" id="PTHR30055:SF234">
    <property type="entry name" value="HTH-TYPE TRANSCRIPTIONAL REGULATOR BETI"/>
    <property type="match status" value="1"/>
</dbReference>
<reference evidence="6 7" key="1">
    <citation type="submission" date="2020-09" db="EMBL/GenBank/DDBJ databases">
        <title>Isolation and identification of active actinomycetes.</title>
        <authorList>
            <person name="Li X."/>
        </authorList>
    </citation>
    <scope>NUCLEOTIDE SEQUENCE [LARGE SCALE GENOMIC DNA]</scope>
    <source>
        <strain evidence="6 7">NEAU-LLC</strain>
    </source>
</reference>
<evidence type="ECO:0000256" key="4">
    <source>
        <dbReference type="PROSITE-ProRule" id="PRU00335"/>
    </source>
</evidence>
<dbReference type="PROSITE" id="PS50977">
    <property type="entry name" value="HTH_TETR_2"/>
    <property type="match status" value="1"/>
</dbReference>
<evidence type="ECO:0000259" key="5">
    <source>
        <dbReference type="PROSITE" id="PS50977"/>
    </source>
</evidence>
<evidence type="ECO:0000256" key="2">
    <source>
        <dbReference type="ARBA" id="ARBA00023125"/>
    </source>
</evidence>
<dbReference type="InterPro" id="IPR009057">
    <property type="entry name" value="Homeodomain-like_sf"/>
</dbReference>
<proteinExistence type="predicted"/>
<keyword evidence="1" id="KW-0805">Transcription regulation</keyword>
<gene>
    <name evidence="6" type="ORF">IF188_12475</name>
</gene>
<dbReference type="InterPro" id="IPR036271">
    <property type="entry name" value="Tet_transcr_reg_TetR-rel_C_sf"/>
</dbReference>
<evidence type="ECO:0000313" key="6">
    <source>
        <dbReference type="EMBL" id="MBD3942515.1"/>
    </source>
</evidence>
<protein>
    <submittedName>
        <fullName evidence="6">TetR/AcrR family transcriptional regulator</fullName>
    </submittedName>
</protein>
<dbReference type="InterPro" id="IPR050109">
    <property type="entry name" value="HTH-type_TetR-like_transc_reg"/>
</dbReference>
<dbReference type="SUPFAM" id="SSF46689">
    <property type="entry name" value="Homeodomain-like"/>
    <property type="match status" value="1"/>
</dbReference>
<evidence type="ECO:0000256" key="1">
    <source>
        <dbReference type="ARBA" id="ARBA00023015"/>
    </source>
</evidence>
<dbReference type="Pfam" id="PF00440">
    <property type="entry name" value="TetR_N"/>
    <property type="match status" value="1"/>
</dbReference>